<dbReference type="Proteomes" id="UP000663845">
    <property type="component" value="Unassembled WGS sequence"/>
</dbReference>
<evidence type="ECO:0000313" key="1">
    <source>
        <dbReference type="EMBL" id="CAF1400590.1"/>
    </source>
</evidence>
<comment type="caution">
    <text evidence="2">The sequence shown here is derived from an EMBL/GenBank/DDBJ whole genome shotgun (WGS) entry which is preliminary data.</text>
</comment>
<dbReference type="EMBL" id="CAJNOG010001035">
    <property type="protein sequence ID" value="CAF1400590.1"/>
    <property type="molecule type" value="Genomic_DNA"/>
</dbReference>
<protein>
    <submittedName>
        <fullName evidence="2">Uncharacterized protein</fullName>
    </submittedName>
</protein>
<evidence type="ECO:0000313" key="3">
    <source>
        <dbReference type="Proteomes" id="UP000663844"/>
    </source>
</evidence>
<dbReference type="Proteomes" id="UP000663844">
    <property type="component" value="Unassembled WGS sequence"/>
</dbReference>
<proteinExistence type="predicted"/>
<accession>A0A819BSW5</accession>
<reference evidence="2" key="1">
    <citation type="submission" date="2021-02" db="EMBL/GenBank/DDBJ databases">
        <authorList>
            <person name="Nowell W R."/>
        </authorList>
    </citation>
    <scope>NUCLEOTIDE SEQUENCE</scope>
</reference>
<organism evidence="2 3">
    <name type="scientific">Adineta steineri</name>
    <dbReference type="NCBI Taxonomy" id="433720"/>
    <lineage>
        <taxon>Eukaryota</taxon>
        <taxon>Metazoa</taxon>
        <taxon>Spiralia</taxon>
        <taxon>Gnathifera</taxon>
        <taxon>Rotifera</taxon>
        <taxon>Eurotatoria</taxon>
        <taxon>Bdelloidea</taxon>
        <taxon>Adinetida</taxon>
        <taxon>Adinetidae</taxon>
        <taxon>Adineta</taxon>
    </lineage>
</organism>
<sequence length="86" mass="10075">MIIYEEHYNKVNIILIIDNQCGLQALFDYVIYLCIQLNEVLLYSGTSTMSTYLLNVFKHPITSWLSTISHFNINNIDEIKTIDQCR</sequence>
<gene>
    <name evidence="1" type="ORF">JYZ213_LOCUS37734</name>
    <name evidence="2" type="ORF">OXD698_LOCUS18562</name>
</gene>
<dbReference type="AlphaFoldDB" id="A0A819BSW5"/>
<dbReference type="EMBL" id="CAJOAZ010001378">
    <property type="protein sequence ID" value="CAF3806330.1"/>
    <property type="molecule type" value="Genomic_DNA"/>
</dbReference>
<evidence type="ECO:0000313" key="2">
    <source>
        <dbReference type="EMBL" id="CAF3806330.1"/>
    </source>
</evidence>
<name>A0A819BSW5_9BILA</name>